<keyword evidence="3" id="KW-1185">Reference proteome</keyword>
<evidence type="ECO:0000313" key="2">
    <source>
        <dbReference type="EMBL" id="QDX26915.1"/>
    </source>
</evidence>
<gene>
    <name evidence="2" type="ORF">FPZ54_13465</name>
</gene>
<dbReference type="KEGG" id="ssua:FPZ54_13465"/>
<keyword evidence="1" id="KW-1133">Transmembrane helix</keyword>
<reference evidence="2 3" key="1">
    <citation type="submission" date="2019-07" db="EMBL/GenBank/DDBJ databases">
        <title>Sphingomonas alkalisoli sp. nov., isolated from rhizosphere soil of Suaedae salsa.</title>
        <authorList>
            <person name="Zhang H."/>
            <person name="Xu L."/>
            <person name="Zhang J.-X."/>
            <person name="Sun J.-Q."/>
        </authorList>
    </citation>
    <scope>NUCLEOTIDE SEQUENCE [LARGE SCALE GENOMIC DNA]</scope>
    <source>
        <strain evidence="2 3">XS-10</strain>
    </source>
</reference>
<keyword evidence="1" id="KW-0472">Membrane</keyword>
<sequence>MADIADGSDDPLSRPAASGAANAIIAAGRIVAMTGILLPLFRIGYVKFTQYEIEGLKPLIKGTPWQSWLRGFSALPEELPVRRGRTASAFLFVASVWSPRLGVAAGARGTLTFAATTSILFAVPV</sequence>
<dbReference type="AlphaFoldDB" id="A0A518RHK1"/>
<accession>A0A518RHK1</accession>
<dbReference type="OrthoDB" id="1118972at2"/>
<dbReference type="Pfam" id="PF04224">
    <property type="entry name" value="DUF417"/>
    <property type="match status" value="1"/>
</dbReference>
<name>A0A518RHK1_9SPHN</name>
<dbReference type="Proteomes" id="UP000318055">
    <property type="component" value="Chromosome"/>
</dbReference>
<dbReference type="EMBL" id="CP042239">
    <property type="protein sequence ID" value="QDX26915.1"/>
    <property type="molecule type" value="Genomic_DNA"/>
</dbReference>
<organism evidence="2 3">
    <name type="scientific">Sphingomonas suaedae</name>
    <dbReference type="NCBI Taxonomy" id="2599297"/>
    <lineage>
        <taxon>Bacteria</taxon>
        <taxon>Pseudomonadati</taxon>
        <taxon>Pseudomonadota</taxon>
        <taxon>Alphaproteobacteria</taxon>
        <taxon>Sphingomonadales</taxon>
        <taxon>Sphingomonadaceae</taxon>
        <taxon>Sphingomonas</taxon>
    </lineage>
</organism>
<feature type="transmembrane region" description="Helical" evidence="1">
    <location>
        <begin position="20"/>
        <end position="41"/>
    </location>
</feature>
<protein>
    <submittedName>
        <fullName evidence="2">DUF417 family protein</fullName>
    </submittedName>
</protein>
<dbReference type="InterPro" id="IPR007339">
    <property type="entry name" value="RclC-like"/>
</dbReference>
<dbReference type="RefSeq" id="WP_145847995.1">
    <property type="nucleotide sequence ID" value="NZ_CP042239.1"/>
</dbReference>
<evidence type="ECO:0000256" key="1">
    <source>
        <dbReference type="SAM" id="Phobius"/>
    </source>
</evidence>
<proteinExistence type="predicted"/>
<keyword evidence="1" id="KW-0812">Transmembrane</keyword>
<evidence type="ECO:0000313" key="3">
    <source>
        <dbReference type="Proteomes" id="UP000318055"/>
    </source>
</evidence>